<organism evidence="1 2">
    <name type="scientific">Bemisia tabaci</name>
    <name type="common">Sweetpotato whitefly</name>
    <name type="synonym">Aleurodes tabaci</name>
    <dbReference type="NCBI Taxonomy" id="7038"/>
    <lineage>
        <taxon>Eukaryota</taxon>
        <taxon>Metazoa</taxon>
        <taxon>Ecdysozoa</taxon>
        <taxon>Arthropoda</taxon>
        <taxon>Hexapoda</taxon>
        <taxon>Insecta</taxon>
        <taxon>Pterygota</taxon>
        <taxon>Neoptera</taxon>
        <taxon>Paraneoptera</taxon>
        <taxon>Hemiptera</taxon>
        <taxon>Sternorrhyncha</taxon>
        <taxon>Aleyrodoidea</taxon>
        <taxon>Aleyrodidae</taxon>
        <taxon>Aleyrodinae</taxon>
        <taxon>Bemisia</taxon>
    </lineage>
</organism>
<dbReference type="Proteomes" id="UP001152759">
    <property type="component" value="Chromosome 8"/>
</dbReference>
<evidence type="ECO:0008006" key="3">
    <source>
        <dbReference type="Google" id="ProtNLM"/>
    </source>
</evidence>
<dbReference type="Pfam" id="PF04488">
    <property type="entry name" value="Gly_transf_sug"/>
    <property type="match status" value="1"/>
</dbReference>
<evidence type="ECO:0000313" key="1">
    <source>
        <dbReference type="EMBL" id="CAH0394846.1"/>
    </source>
</evidence>
<dbReference type="EMBL" id="OU963869">
    <property type="protein sequence ID" value="CAH0394846.1"/>
    <property type="molecule type" value="Genomic_DNA"/>
</dbReference>
<gene>
    <name evidence="1" type="ORF">BEMITA_LOCUS13098</name>
</gene>
<dbReference type="KEGG" id="btab:109030304"/>
<proteinExistence type="predicted"/>
<dbReference type="SUPFAM" id="SSF53448">
    <property type="entry name" value="Nucleotide-diphospho-sugar transferases"/>
    <property type="match status" value="1"/>
</dbReference>
<dbReference type="PANTHER" id="PTHR46830:SF1">
    <property type="entry name" value="ALPHA-1,4-N-ACETYLGLUCOSAMINYLTRANSFERASE"/>
    <property type="match status" value="1"/>
</dbReference>
<protein>
    <recommendedName>
        <fullName evidence="3">Glycosyltransferase</fullName>
    </recommendedName>
</protein>
<evidence type="ECO:0000313" key="2">
    <source>
        <dbReference type="Proteomes" id="UP001152759"/>
    </source>
</evidence>
<dbReference type="Gene3D" id="3.90.550.20">
    <property type="match status" value="1"/>
</dbReference>
<dbReference type="InterPro" id="IPR029044">
    <property type="entry name" value="Nucleotide-diphossugar_trans"/>
</dbReference>
<keyword evidence="2" id="KW-1185">Reference proteome</keyword>
<name>A0A9P0F753_BEMTA</name>
<accession>A0A9P0F753</accession>
<dbReference type="InterPro" id="IPR007577">
    <property type="entry name" value="GlycoTrfase_DXD_sugar-bd_CS"/>
</dbReference>
<reference evidence="1" key="1">
    <citation type="submission" date="2021-12" db="EMBL/GenBank/DDBJ databases">
        <authorList>
            <person name="King R."/>
        </authorList>
    </citation>
    <scope>NUCLEOTIDE SEQUENCE</scope>
</reference>
<dbReference type="PANTHER" id="PTHR46830">
    <property type="entry name" value="TRANSFERASE, PUTATIVE-RELATED"/>
    <property type="match status" value="1"/>
</dbReference>
<dbReference type="AlphaFoldDB" id="A0A9P0F753"/>
<sequence>MTTKQILVRQMSLQAKLKLRKSQRIWFFLLAAGTLISLSLLFGARRHRIHLSQFLAPPYKGPPPDDLWANINNETGAAELIVPNIVHFVLFEDPKISFMHFVCILAALRNQRPEKIYFHGNVAPSGRYWERLMKLEPFTERLEMRRVELPTEISGVKIQPGWRIFHGGDVTRIRVLMEYGGIFLDSDSYVVRSLDYFRRFEMSIGWDENQFLGSQIIVAHKDARFLYHWLHSYDGAYDPKKWYYNAGELPTTSVLYHHPELVHRVKVLFGNDMKFIHMLFSKYWPGWRENYTFHLLARHQYLLKNISSVAYYPVVFDEFNLQHYPITFREMANEVLDYEKQLLGKPLKGPAG</sequence>